<name>A0A444JDU8_9BACT</name>
<reference evidence="2 3" key="1">
    <citation type="submission" date="2017-01" db="EMBL/GenBank/DDBJ databases">
        <title>The cable genome- insights into the physiology and evolution of filamentous bacteria capable of sulfide oxidation via long distance electron transfer.</title>
        <authorList>
            <person name="Schreiber L."/>
            <person name="Bjerg J.T."/>
            <person name="Boggild A."/>
            <person name="Van De Vossenberg J."/>
            <person name="Meysman F."/>
            <person name="Nielsen L.P."/>
            <person name="Schramm A."/>
            <person name="Kjeldsen K.U."/>
        </authorList>
    </citation>
    <scope>NUCLEOTIDE SEQUENCE [LARGE SCALE GENOMIC DNA]</scope>
    <source>
        <strain evidence="2">A5</strain>
    </source>
</reference>
<evidence type="ECO:0000313" key="3">
    <source>
        <dbReference type="Proteomes" id="UP000288892"/>
    </source>
</evidence>
<sequence length="450" mass="50096">MPPAIDEFEDLTQFADESFDNDEVDLFEFTDDEESPLLRLKSIVLSLDWDITEETLAELTEELSDLRSLWDGDKVAQIYLQGMDNIGKYLRKEGAYANPNAIKLLLTLFYNYEKIISTTDLSSEAIAVMLKADVRKFKVLQYQIGTTGAEEHVREHVEEHGKEHVEEHVEAVPPPEAIIQGDTEGASVRREEADDPLTSMEATILGLEWDVTQEGLEKFHAEATELREHLTDNRDAQILVQGLQALGSYIREEKSNAHPDSFTILHAFYDALKLLIQDMNLTAEQRKRVLLEQIGSLNSLKAIIAASAAERAAGKSAGEERTGTKAAEAVETAEIPAPEQKLEEETEDEPEFDSPVADDDAELDLFSEDFDESSDLSADGEGVDEFFLDGDESLSDDDPADEESIAGDFDFDEEESGFDFDAEAGLDDDLFADETEGGEQDFALDNTEEE</sequence>
<protein>
    <submittedName>
        <fullName evidence="2">Pilus assembly protein FimV</fullName>
    </submittedName>
</protein>
<feature type="compositionally biased region" description="Acidic residues" evidence="1">
    <location>
        <begin position="381"/>
        <end position="439"/>
    </location>
</feature>
<gene>
    <name evidence="2" type="ORF">VU01_11764</name>
</gene>
<feature type="compositionally biased region" description="Acidic residues" evidence="1">
    <location>
        <begin position="342"/>
        <end position="374"/>
    </location>
</feature>
<proteinExistence type="predicted"/>
<accession>A0A444JDU8</accession>
<comment type="caution">
    <text evidence="2">The sequence shown here is derived from an EMBL/GenBank/DDBJ whole genome shotgun (WGS) entry which is preliminary data.</text>
</comment>
<evidence type="ECO:0000256" key="1">
    <source>
        <dbReference type="SAM" id="MobiDB-lite"/>
    </source>
</evidence>
<feature type="region of interest" description="Disordered" evidence="1">
    <location>
        <begin position="313"/>
        <end position="450"/>
    </location>
</feature>
<dbReference type="EMBL" id="MTKS01000176">
    <property type="protein sequence ID" value="RWX51251.1"/>
    <property type="molecule type" value="Genomic_DNA"/>
</dbReference>
<feature type="non-terminal residue" evidence="2">
    <location>
        <position position="450"/>
    </location>
</feature>
<dbReference type="AlphaFoldDB" id="A0A444JDU8"/>
<keyword evidence="3" id="KW-1185">Reference proteome</keyword>
<organism evidence="2 3">
    <name type="scientific">Candidatus Electrothrix marina</name>
    <dbReference type="NCBI Taxonomy" id="1859130"/>
    <lineage>
        <taxon>Bacteria</taxon>
        <taxon>Pseudomonadati</taxon>
        <taxon>Thermodesulfobacteriota</taxon>
        <taxon>Desulfobulbia</taxon>
        <taxon>Desulfobulbales</taxon>
        <taxon>Desulfobulbaceae</taxon>
        <taxon>Candidatus Electrothrix</taxon>
    </lineage>
</organism>
<dbReference type="Proteomes" id="UP000288892">
    <property type="component" value="Unassembled WGS sequence"/>
</dbReference>
<evidence type="ECO:0000313" key="2">
    <source>
        <dbReference type="EMBL" id="RWX51251.1"/>
    </source>
</evidence>